<evidence type="ECO:0000313" key="7">
    <source>
        <dbReference type="EMBL" id="GIF05820.1"/>
    </source>
</evidence>
<comment type="similarity">
    <text evidence="2 4">Belongs to the bacterial solute-binding protein 3 family.</text>
</comment>
<feature type="domain" description="Solute-binding protein family 3/N-terminal" evidence="6">
    <location>
        <begin position="62"/>
        <end position="288"/>
    </location>
</feature>
<dbReference type="PANTHER" id="PTHR35936">
    <property type="entry name" value="MEMBRANE-BOUND LYTIC MUREIN TRANSGLYCOSYLASE F"/>
    <property type="match status" value="1"/>
</dbReference>
<dbReference type="RefSeq" id="WP_203680746.1">
    <property type="nucleotide sequence ID" value="NZ_BOMW01000029.1"/>
</dbReference>
<dbReference type="InterPro" id="IPR001638">
    <property type="entry name" value="Solute-binding_3/MltF_N"/>
</dbReference>
<dbReference type="PANTHER" id="PTHR35936:SF17">
    <property type="entry name" value="ARGININE-BINDING EXTRACELLULAR PROTEIN ARTP"/>
    <property type="match status" value="1"/>
</dbReference>
<dbReference type="EMBL" id="BOMW01000029">
    <property type="protein sequence ID" value="GIF05820.1"/>
    <property type="molecule type" value="Genomic_DNA"/>
</dbReference>
<dbReference type="PROSITE" id="PS51257">
    <property type="entry name" value="PROKAR_LIPOPROTEIN"/>
    <property type="match status" value="1"/>
</dbReference>
<evidence type="ECO:0000259" key="6">
    <source>
        <dbReference type="SMART" id="SM00062"/>
    </source>
</evidence>
<name>A0A919N7M3_9ACTN</name>
<organism evidence="7 8">
    <name type="scientific">Actinoplanes siamensis</name>
    <dbReference type="NCBI Taxonomy" id="1223317"/>
    <lineage>
        <taxon>Bacteria</taxon>
        <taxon>Bacillati</taxon>
        <taxon>Actinomycetota</taxon>
        <taxon>Actinomycetes</taxon>
        <taxon>Micromonosporales</taxon>
        <taxon>Micromonosporaceae</taxon>
        <taxon>Actinoplanes</taxon>
    </lineage>
</organism>
<comment type="subcellular location">
    <subcellularLocation>
        <location evidence="1">Cell envelope</location>
    </subcellularLocation>
</comment>
<sequence length="300" mass="30658">MFRSHPGRAILGLAAAAALTLSATACGSESEDTSTGSASLPSASADTGLAGKVPADIKAAGKLVVGTDSTYAPNEFVDTDGKSIVGFDVDLFNAVGQKLGLTTEWRAGKFDSIIPGVSSGKYTVGVSSFTINPDRLKEVDMVSYFSAGTQWAAKAGATLNPDDACGKKIAVQTATVQADDIKARSKKCTDAGKPAITVDQYQAQSDATNAVVTGKDEAMLADSPIAAYAVKQTGGQLALLGDIYDSAPYGYAVGKNQTEFANVIAEAVKALIADGTYKSILDKWGVTAGGIDSPAVNPQA</sequence>
<dbReference type="SUPFAM" id="SSF53850">
    <property type="entry name" value="Periplasmic binding protein-like II"/>
    <property type="match status" value="1"/>
</dbReference>
<dbReference type="GO" id="GO:0030313">
    <property type="term" value="C:cell envelope"/>
    <property type="evidence" value="ECO:0007669"/>
    <property type="project" value="UniProtKB-SubCell"/>
</dbReference>
<gene>
    <name evidence="7" type="ORF">Asi03nite_33580</name>
</gene>
<feature type="chain" id="PRO_5038744682" evidence="5">
    <location>
        <begin position="26"/>
        <end position="300"/>
    </location>
</feature>
<dbReference type="InterPro" id="IPR018313">
    <property type="entry name" value="SBP_3_CS"/>
</dbReference>
<keyword evidence="8" id="KW-1185">Reference proteome</keyword>
<comment type="caution">
    <text evidence="7">The sequence shown here is derived from an EMBL/GenBank/DDBJ whole genome shotgun (WGS) entry which is preliminary data.</text>
</comment>
<evidence type="ECO:0000256" key="4">
    <source>
        <dbReference type="RuleBase" id="RU003744"/>
    </source>
</evidence>
<reference evidence="7" key="1">
    <citation type="submission" date="2021-01" db="EMBL/GenBank/DDBJ databases">
        <title>Whole genome shotgun sequence of Actinoplanes siamensis NBRC 109076.</title>
        <authorList>
            <person name="Komaki H."/>
            <person name="Tamura T."/>
        </authorList>
    </citation>
    <scope>NUCLEOTIDE SEQUENCE</scope>
    <source>
        <strain evidence="7">NBRC 109076</strain>
    </source>
</reference>
<evidence type="ECO:0000256" key="2">
    <source>
        <dbReference type="ARBA" id="ARBA00010333"/>
    </source>
</evidence>
<proteinExistence type="inferred from homology"/>
<dbReference type="SMART" id="SM00062">
    <property type="entry name" value="PBPb"/>
    <property type="match status" value="1"/>
</dbReference>
<keyword evidence="3 5" id="KW-0732">Signal</keyword>
<protein>
    <submittedName>
        <fullName evidence="7">ABC transporter substrate-binding protein</fullName>
    </submittedName>
</protein>
<evidence type="ECO:0000256" key="3">
    <source>
        <dbReference type="ARBA" id="ARBA00022729"/>
    </source>
</evidence>
<dbReference type="AlphaFoldDB" id="A0A919N7M3"/>
<accession>A0A919N7M3</accession>
<dbReference type="CDD" id="cd01004">
    <property type="entry name" value="PBP2_MidA_like"/>
    <property type="match status" value="1"/>
</dbReference>
<feature type="signal peptide" evidence="5">
    <location>
        <begin position="1"/>
        <end position="25"/>
    </location>
</feature>
<evidence type="ECO:0000256" key="1">
    <source>
        <dbReference type="ARBA" id="ARBA00004196"/>
    </source>
</evidence>
<evidence type="ECO:0000256" key="5">
    <source>
        <dbReference type="SAM" id="SignalP"/>
    </source>
</evidence>
<dbReference type="Proteomes" id="UP000629619">
    <property type="component" value="Unassembled WGS sequence"/>
</dbReference>
<evidence type="ECO:0000313" key="8">
    <source>
        <dbReference type="Proteomes" id="UP000629619"/>
    </source>
</evidence>
<dbReference type="PROSITE" id="PS01039">
    <property type="entry name" value="SBP_BACTERIAL_3"/>
    <property type="match status" value="1"/>
</dbReference>
<dbReference type="Pfam" id="PF00497">
    <property type="entry name" value="SBP_bac_3"/>
    <property type="match status" value="1"/>
</dbReference>
<dbReference type="Gene3D" id="3.40.190.10">
    <property type="entry name" value="Periplasmic binding protein-like II"/>
    <property type="match status" value="2"/>
</dbReference>